<organism evidence="4 5">
    <name type="scientific">Fibrella aquatilis</name>
    <dbReference type="NCBI Taxonomy" id="2817059"/>
    <lineage>
        <taxon>Bacteria</taxon>
        <taxon>Pseudomonadati</taxon>
        <taxon>Bacteroidota</taxon>
        <taxon>Cytophagia</taxon>
        <taxon>Cytophagales</taxon>
        <taxon>Spirosomataceae</taxon>
        <taxon>Fibrella</taxon>
    </lineage>
</organism>
<keyword evidence="5" id="KW-1185">Reference proteome</keyword>
<dbReference type="EMBL" id="JAFMYU010000012">
    <property type="protein sequence ID" value="MBO0932499.1"/>
    <property type="molecule type" value="Genomic_DNA"/>
</dbReference>
<dbReference type="Gene3D" id="2.60.40.10">
    <property type="entry name" value="Immunoglobulins"/>
    <property type="match status" value="17"/>
</dbReference>
<evidence type="ECO:0000313" key="4">
    <source>
        <dbReference type="EMBL" id="MBO0932499.1"/>
    </source>
</evidence>
<dbReference type="PANTHER" id="PTHR46708">
    <property type="entry name" value="TENASCIN"/>
    <property type="match status" value="1"/>
</dbReference>
<feature type="domain" description="Fibronectin type-III" evidence="3">
    <location>
        <begin position="26"/>
        <end position="115"/>
    </location>
</feature>
<evidence type="ECO:0000259" key="3">
    <source>
        <dbReference type="PROSITE" id="PS50853"/>
    </source>
</evidence>
<feature type="domain" description="Fibronectin type-III" evidence="3">
    <location>
        <begin position="116"/>
        <end position="207"/>
    </location>
</feature>
<feature type="domain" description="Fibronectin type-III" evidence="3">
    <location>
        <begin position="937"/>
        <end position="1029"/>
    </location>
</feature>
<gene>
    <name evidence="4" type="ORF">J2I48_15915</name>
</gene>
<evidence type="ECO:0000256" key="2">
    <source>
        <dbReference type="SAM" id="SignalP"/>
    </source>
</evidence>
<dbReference type="Pfam" id="PF00041">
    <property type="entry name" value="fn3"/>
    <property type="match status" value="3"/>
</dbReference>
<dbReference type="PROSITE" id="PS51257">
    <property type="entry name" value="PROKAR_LIPOPROTEIN"/>
    <property type="match status" value="1"/>
</dbReference>
<name>A0A939JYV4_9BACT</name>
<feature type="signal peptide" evidence="2">
    <location>
        <begin position="1"/>
        <end position="23"/>
    </location>
</feature>
<dbReference type="InterPro" id="IPR036116">
    <property type="entry name" value="FN3_sf"/>
</dbReference>
<sequence>MRNSYVLFIISLLATCLTNSALACDIPSTPYIYTITHDRAEFNWYANNTPSLGYQIQWRVVGEAAWQSKPLQTSTYGTVTGLTNNTNYELRVRSVCAAGDTSAASTVSPFRTVCLTPTSVATNKVTHRSARLSWSNYAVSSTTYEVHWRAVGTTDWTVVSGIDAYASGYVLTDLPNNTYIEWRVRASCSPTAQSDFSPTIQFQTQCAPPTSPQLLRYTANAAEVRWQPALLNLQTDFRWRALGATVWNTADNLPDTDYTLTGLLPSTTYEWQVRSVCSATEKSAYTTSNTVTTQCDVPANPNLIAVNHNQITVSWQAASPVEVQIRPVNTPTWTTYPATTSPLTLTGLTNTTTYEWRMRARCLPNVDSDYSASQTVTTKCVAPASPSASYRPNNKLAFYWASGTASVDLQWRLAGATSWSEVTGITDANTYLLANVVPNATYEWRIRQACSATVASDYTPINTVTTPCGAIPYVSTGNLTKSTAALYFLWSNDFNITVEIQWRAVGATNWTVVPAVSTSPYTLTGLVPATPYEWRARRMCSATVGGNYSDVQTFQIPCAIVGNLYADADGGTAANLGWYESIANTPYTVQWRVAGQSAWQQLDGIITNGYSLTGLTNATTYEWRVRSFCTPAGETGYAAIQTFTTRCGAPISNLAVANVSPESARLSGFASSGRPMGIELQFREAGGTTWQSRMLTREDLNNGYVLAGLLADKTYEWRTRSVCSAGIYGDFYNGPTFSTTCQIPTVYVYSSTRSSLTLQWDSPLPGSRYELNWRPVGSPNWQSETGLSGVNHTITNLASGTNYEYRVRQFCSTTRQSDFSPTTTAQTACYFGSSLNLSQPTISSLTMSWIVDSYQAYPPLTDTYVVDYHVAGATAWVSKTISLTGIYVNASYQNTNVKQVRYSYTIPNLTPGQTYECRVGGTCATTNYATASLYLTCPRPTNLVTEARGTTASLSWQANITGMHQVQWRAVDAGTWTTIPVAGEAGATSTISLTGLTNNTDYEWRVGSDCGAPYSVTYSTAQPFRLACSLTGGVVANEVGYNQATLTWSQPADAPSVDVQYRLAGSVPWTLLAGLPGNTLTLPNLRPGSGYEYRSRSTCTGATWYGTNYFTTQCPSPVSVSFIRNSPQSVTVSWTPATGNPVFEFKWRVAGTNAWSVVTAMSGTVLSLTGLSPTLTYDASWQSVCSATDRSSASSTIFNTQSTTTNSPRVYVQSTGTGALTTQIEGVDNKPYVLQWREDASPNWLSTGLLTATKYQLQNLKPVGVYKLRIYVTEADGSLTYSPEATAYMTCPSATGTVQYTTGTDALLSWSWASPVASQTVLWRVAGATTWTSVPLSTTATTYKLTGLTASTLYEWRLQTSCETGTLASLFFRTVCLPPDQLLSAPVTRTTAQLSWRSLIPGGQYTVRYRLTGTTTWTTVTGITSATYALVGLLPNNVYEWAVATECISPLIFSGAAYFATQCAAPSALQASTYMPDLTRNQAFLYWTGGGAVYTLQWRVKGASTWTTVPGVTDSYKLTGLLPNITYEWQLRTVCTQPDDPAVVGPSFQLSCPATTLYGGTATNPASTSVQLSFSSSGSIGQYTIRYRPQGNSNWLLATGSALPFSLTGLTNNTTYVYQLRNECQPAFGDTYSFQTACVPPVGHLVDQKTASSARLRWAATSENVAYELQWRVSGTNAWTTVSNLTATAYVLTGLTMGVAYDWQVRGLCAGGSGYQTTSSFTLTDDRIRSVVAGLWTSPNTWSCACVPTAGSTVLLRHLVTVPANYAGQVQQLMYEATGRLKVSPGASIRHGL</sequence>
<keyword evidence="2" id="KW-0732">Signal</keyword>
<feature type="domain" description="Fibronectin type-III" evidence="3">
    <location>
        <begin position="1640"/>
        <end position="1727"/>
    </location>
</feature>
<comment type="caution">
    <text evidence="4">The sequence shown here is derived from an EMBL/GenBank/DDBJ whole genome shotgun (WGS) entry which is preliminary data.</text>
</comment>
<feature type="domain" description="Fibronectin type-III" evidence="3">
    <location>
        <begin position="382"/>
        <end position="469"/>
    </location>
</feature>
<dbReference type="PROSITE" id="PS50853">
    <property type="entry name" value="FN3"/>
    <property type="match status" value="11"/>
</dbReference>
<feature type="domain" description="Fibronectin type-III" evidence="3">
    <location>
        <begin position="297"/>
        <end position="381"/>
    </location>
</feature>
<dbReference type="SMART" id="SM00060">
    <property type="entry name" value="FN3"/>
    <property type="match status" value="17"/>
</dbReference>
<keyword evidence="1" id="KW-0677">Repeat</keyword>
<feature type="chain" id="PRO_5037184266" evidence="2">
    <location>
        <begin position="24"/>
        <end position="1793"/>
    </location>
</feature>
<dbReference type="RefSeq" id="WP_207336456.1">
    <property type="nucleotide sequence ID" value="NZ_JAFMYU010000012.1"/>
</dbReference>
<reference evidence="4 5" key="1">
    <citation type="submission" date="2021-03" db="EMBL/GenBank/DDBJ databases">
        <title>Fibrella sp. HMF5036 genome sequencing and assembly.</title>
        <authorList>
            <person name="Kang H."/>
            <person name="Kim H."/>
            <person name="Bae S."/>
            <person name="Joh K."/>
        </authorList>
    </citation>
    <scope>NUCLEOTIDE SEQUENCE [LARGE SCALE GENOMIC DNA]</scope>
    <source>
        <strain evidence="4 5">HMF5036</strain>
    </source>
</reference>
<feature type="domain" description="Fibronectin type-III" evidence="3">
    <location>
        <begin position="1465"/>
        <end position="1559"/>
    </location>
</feature>
<dbReference type="InterPro" id="IPR003961">
    <property type="entry name" value="FN3_dom"/>
</dbReference>
<protein>
    <submittedName>
        <fullName evidence="4">Fibronectin type III domain-containing protein</fullName>
    </submittedName>
</protein>
<proteinExistence type="predicted"/>
<feature type="domain" description="Fibronectin type-III" evidence="3">
    <location>
        <begin position="1291"/>
        <end position="1380"/>
    </location>
</feature>
<feature type="domain" description="Fibronectin type-III" evidence="3">
    <location>
        <begin position="1114"/>
        <end position="1208"/>
    </location>
</feature>
<dbReference type="CDD" id="cd00063">
    <property type="entry name" value="FN3"/>
    <property type="match status" value="8"/>
</dbReference>
<feature type="domain" description="Fibronectin type-III" evidence="3">
    <location>
        <begin position="208"/>
        <end position="296"/>
    </location>
</feature>
<dbReference type="SUPFAM" id="SSF49265">
    <property type="entry name" value="Fibronectin type III"/>
    <property type="match status" value="10"/>
</dbReference>
<dbReference type="PANTHER" id="PTHR46708:SF2">
    <property type="entry name" value="FIBRONECTIN TYPE-III DOMAIN-CONTAINING PROTEIN"/>
    <property type="match status" value="1"/>
</dbReference>
<dbReference type="InterPro" id="IPR050991">
    <property type="entry name" value="ECM_Regulatory_Proteins"/>
</dbReference>
<accession>A0A939JYV4</accession>
<dbReference type="InterPro" id="IPR013783">
    <property type="entry name" value="Ig-like_fold"/>
</dbReference>
<dbReference type="Proteomes" id="UP000664795">
    <property type="component" value="Unassembled WGS sequence"/>
</dbReference>
<evidence type="ECO:0000313" key="5">
    <source>
        <dbReference type="Proteomes" id="UP000664795"/>
    </source>
</evidence>
<feature type="domain" description="Fibronectin type-III" evidence="3">
    <location>
        <begin position="740"/>
        <end position="830"/>
    </location>
</feature>
<evidence type="ECO:0000256" key="1">
    <source>
        <dbReference type="ARBA" id="ARBA00022737"/>
    </source>
</evidence>